<keyword evidence="5" id="KW-1185">Reference proteome</keyword>
<reference evidence="3 5" key="1">
    <citation type="submission" date="2021-03" db="EMBL/GenBank/DDBJ databases">
        <title>Sequencing the genomes of 1000 actinobacteria strains.</title>
        <authorList>
            <person name="Klenk H.-P."/>
        </authorList>
    </citation>
    <scope>NUCLEOTIDE SEQUENCE [LARGE SCALE GENOMIC DNA]</scope>
    <source>
        <strain evidence="3 5">DSM 14564</strain>
    </source>
</reference>
<dbReference type="InterPro" id="IPR047650">
    <property type="entry name" value="Transpos_IS110"/>
</dbReference>
<sequence length="350" mass="38890">MTSLTDIAEIVIGVDTHVDTHTAAIVETATGGVLAEITVPTTPAGYQELVEVAEEHSPLRVWAIEGTGGHGAGLTHLLERGDEVVFELDRPQRAKRRNGAKSDPLDAVRAAREAMARPHRGTPRTGPQRQALSVLLAARRSAVDASTTAQRQLFSLAIAAPERLRAKLRDRKLPEMVEIASRFRIHTSWDAETATTARVLRDLARRAQVLQAESNEHEKQIRAIVRSWRADLLAEKGVGPIVAATVLCAWSHPGRVRDEAAFAMLAGVAPLPANSGKTTTRYRLNRYGDRQLNRALHTIVLSRQRYDQRTKDYTARRTCEGKTPREIKRCLKRYIVRDLYRLLENPPLPA</sequence>
<dbReference type="EMBL" id="JAGIOC010000001">
    <property type="protein sequence ID" value="MBP2411058.1"/>
    <property type="molecule type" value="Genomic_DNA"/>
</dbReference>
<gene>
    <name evidence="3" type="ORF">JOF44_001519</name>
    <name evidence="4" type="ORF">JOF44_003961</name>
</gene>
<evidence type="ECO:0000313" key="3">
    <source>
        <dbReference type="EMBL" id="MBP2408616.1"/>
    </source>
</evidence>
<dbReference type="RefSeq" id="WP_209889350.1">
    <property type="nucleotide sequence ID" value="NZ_JAGIOC010000001.1"/>
</dbReference>
<protein>
    <submittedName>
        <fullName evidence="3">Transposase</fullName>
    </submittedName>
</protein>
<evidence type="ECO:0000313" key="4">
    <source>
        <dbReference type="EMBL" id="MBP2411058.1"/>
    </source>
</evidence>
<dbReference type="Pfam" id="PF01548">
    <property type="entry name" value="DEDD_Tnp_IS110"/>
    <property type="match status" value="1"/>
</dbReference>
<organism evidence="3 5">
    <name type="scientific">Brachybacterium fresconis</name>
    <dbReference type="NCBI Taxonomy" id="173363"/>
    <lineage>
        <taxon>Bacteria</taxon>
        <taxon>Bacillati</taxon>
        <taxon>Actinomycetota</taxon>
        <taxon>Actinomycetes</taxon>
        <taxon>Micrococcales</taxon>
        <taxon>Dermabacteraceae</taxon>
        <taxon>Brachybacterium</taxon>
    </lineage>
</organism>
<dbReference type="InterPro" id="IPR002525">
    <property type="entry name" value="Transp_IS110-like_N"/>
</dbReference>
<proteinExistence type="predicted"/>
<accession>A0ABS4YIH8</accession>
<feature type="domain" description="Transposase IS110-like N-terminal" evidence="1">
    <location>
        <begin position="12"/>
        <end position="154"/>
    </location>
</feature>
<dbReference type="EMBL" id="JAGIOC010000001">
    <property type="protein sequence ID" value="MBP2408616.1"/>
    <property type="molecule type" value="Genomic_DNA"/>
</dbReference>
<feature type="domain" description="Transposase IS116/IS110/IS902 C-terminal" evidence="2">
    <location>
        <begin position="236"/>
        <end position="314"/>
    </location>
</feature>
<dbReference type="PANTHER" id="PTHR33055:SF16">
    <property type="entry name" value="TRANSPOSASE FOR INSERTION SEQUENCE ELEMENT IS1547"/>
    <property type="match status" value="1"/>
</dbReference>
<dbReference type="InterPro" id="IPR003346">
    <property type="entry name" value="Transposase_20"/>
</dbReference>
<dbReference type="Proteomes" id="UP000698222">
    <property type="component" value="Unassembled WGS sequence"/>
</dbReference>
<dbReference type="NCBIfam" id="NF033542">
    <property type="entry name" value="transpos_IS110"/>
    <property type="match status" value="1"/>
</dbReference>
<dbReference type="Pfam" id="PF02371">
    <property type="entry name" value="Transposase_20"/>
    <property type="match status" value="1"/>
</dbReference>
<evidence type="ECO:0000313" key="5">
    <source>
        <dbReference type="Proteomes" id="UP000698222"/>
    </source>
</evidence>
<dbReference type="PANTHER" id="PTHR33055">
    <property type="entry name" value="TRANSPOSASE FOR INSERTION SEQUENCE ELEMENT IS1111A"/>
    <property type="match status" value="1"/>
</dbReference>
<comment type="caution">
    <text evidence="3">The sequence shown here is derived from an EMBL/GenBank/DDBJ whole genome shotgun (WGS) entry which is preliminary data.</text>
</comment>
<evidence type="ECO:0000259" key="2">
    <source>
        <dbReference type="Pfam" id="PF02371"/>
    </source>
</evidence>
<name>A0ABS4YIH8_9MICO</name>
<evidence type="ECO:0000259" key="1">
    <source>
        <dbReference type="Pfam" id="PF01548"/>
    </source>
</evidence>